<organism evidence="4 5">
    <name type="scientific">Anaerotruncus colihominis</name>
    <dbReference type="NCBI Taxonomy" id="169435"/>
    <lineage>
        <taxon>Bacteria</taxon>
        <taxon>Bacillati</taxon>
        <taxon>Bacillota</taxon>
        <taxon>Clostridia</taxon>
        <taxon>Eubacteriales</taxon>
        <taxon>Oscillospiraceae</taxon>
        <taxon>Anaerotruncus</taxon>
    </lineage>
</organism>
<feature type="region of interest" description="Disordered" evidence="2">
    <location>
        <begin position="30"/>
        <end position="83"/>
    </location>
</feature>
<accession>A0A1Y4MN03</accession>
<evidence type="ECO:0000259" key="3">
    <source>
        <dbReference type="Pfam" id="PF05065"/>
    </source>
</evidence>
<proteinExistence type="predicted"/>
<name>A0A1Y4MN03_9FIRM</name>
<feature type="compositionally biased region" description="Basic and acidic residues" evidence="2">
    <location>
        <begin position="62"/>
        <end position="73"/>
    </location>
</feature>
<dbReference type="Proteomes" id="UP000196386">
    <property type="component" value="Unassembled WGS sequence"/>
</dbReference>
<dbReference type="InterPro" id="IPR054612">
    <property type="entry name" value="Phage_capsid-like_C"/>
</dbReference>
<sequence length="507" mass="55258">MNNKNTPSGKSLKMSADDLKEMVKAAVAECLGEEKEDTPPAEETAGEGMDVMSVIEEAVEAATEKRKARKEAGEEVPEEITPDEIIAEAAAILDGLTAEEEAKADDAETEEKSEEEVAEGKATKTTTARQTKKRTAAPAQRKYADIYLPRKVVAVEKKKIPADVQLARAVKCLDVFGRHDPEAAAYYAKKNYGDEAMAREFKAMSATSPSSGGYLIPEIYLDEIIEMLYAKTVIFELGARKVPMANGNLNIPKMTSGARATWGGEARKIAKSQPTFGNIKMSAKRLEAIVPQTRELLMSTNYSADALFANDLTRRMELGLDYGGMFGSGGEFQPLGIAKNKEVETVDATALNNTDLASADGKITADFPVWLVSKVLAKNVDDLGLGWTFNSFVEGFLKNMKTTTGEYIYREEMNGGKLLGFPYKVSNQIETASNKTTIIFGNWADLLVGEQLGLETYTTLDGSWTDENGVQHNAFEENLSATRALMYVDIAARHAESFIVVKNVAIA</sequence>
<evidence type="ECO:0000313" key="5">
    <source>
        <dbReference type="Proteomes" id="UP000196386"/>
    </source>
</evidence>
<comment type="caution">
    <text evidence="4">The sequence shown here is derived from an EMBL/GenBank/DDBJ whole genome shotgun (WGS) entry which is preliminary data.</text>
</comment>
<dbReference type="Pfam" id="PF05065">
    <property type="entry name" value="Phage_capsid"/>
    <property type="match status" value="1"/>
</dbReference>
<evidence type="ECO:0000313" key="4">
    <source>
        <dbReference type="EMBL" id="OUP68981.1"/>
    </source>
</evidence>
<dbReference type="NCBIfam" id="TIGR01554">
    <property type="entry name" value="major_cap_HK97"/>
    <property type="match status" value="1"/>
</dbReference>
<feature type="domain" description="Phage capsid-like C-terminal" evidence="3">
    <location>
        <begin position="212"/>
        <end position="502"/>
    </location>
</feature>
<feature type="compositionally biased region" description="Acidic residues" evidence="2">
    <location>
        <begin position="74"/>
        <end position="83"/>
    </location>
</feature>
<dbReference type="EMBL" id="NFKP01000013">
    <property type="protein sequence ID" value="OUP68981.1"/>
    <property type="molecule type" value="Genomic_DNA"/>
</dbReference>
<dbReference type="InterPro" id="IPR024455">
    <property type="entry name" value="Phage_capsid"/>
</dbReference>
<evidence type="ECO:0000256" key="1">
    <source>
        <dbReference type="ARBA" id="ARBA00004328"/>
    </source>
</evidence>
<reference evidence="5" key="1">
    <citation type="submission" date="2017-04" db="EMBL/GenBank/DDBJ databases">
        <title>Function of individual gut microbiota members based on whole genome sequencing of pure cultures obtained from chicken caecum.</title>
        <authorList>
            <person name="Medvecky M."/>
            <person name="Cejkova D."/>
            <person name="Polansky O."/>
            <person name="Karasova D."/>
            <person name="Kubasova T."/>
            <person name="Cizek A."/>
            <person name="Rychlik I."/>
        </authorList>
    </citation>
    <scope>NUCLEOTIDE SEQUENCE [LARGE SCALE GENOMIC DNA]</scope>
    <source>
        <strain evidence="5">An175</strain>
    </source>
</reference>
<dbReference type="SUPFAM" id="SSF56563">
    <property type="entry name" value="Major capsid protein gp5"/>
    <property type="match status" value="1"/>
</dbReference>
<feature type="compositionally biased region" description="Acidic residues" evidence="2">
    <location>
        <begin position="107"/>
        <end position="117"/>
    </location>
</feature>
<feature type="region of interest" description="Disordered" evidence="2">
    <location>
        <begin position="101"/>
        <end position="136"/>
    </location>
</feature>
<evidence type="ECO:0000256" key="2">
    <source>
        <dbReference type="SAM" id="MobiDB-lite"/>
    </source>
</evidence>
<comment type="subcellular location">
    <subcellularLocation>
        <location evidence="1">Virion</location>
    </subcellularLocation>
</comment>
<protein>
    <submittedName>
        <fullName evidence="4">Phage major capsid protein</fullName>
    </submittedName>
</protein>
<gene>
    <name evidence="4" type="ORF">B5F11_11020</name>
</gene>
<dbReference type="Gene3D" id="3.30.2400.10">
    <property type="entry name" value="Major capsid protein gp5"/>
    <property type="match status" value="1"/>
</dbReference>
<dbReference type="AlphaFoldDB" id="A0A1Y4MN03"/>